<evidence type="ECO:0000256" key="2">
    <source>
        <dbReference type="ARBA" id="ARBA00022692"/>
    </source>
</evidence>
<keyword evidence="3 8" id="KW-0732">Signal</keyword>
<dbReference type="GO" id="GO:0005975">
    <property type="term" value="P:carbohydrate metabolic process"/>
    <property type="evidence" value="ECO:0007669"/>
    <property type="project" value="UniProtKB-ARBA"/>
</dbReference>
<evidence type="ECO:0000313" key="10">
    <source>
        <dbReference type="EMBL" id="MBM9477339.1"/>
    </source>
</evidence>
<dbReference type="GO" id="GO:0005261">
    <property type="term" value="F:monoatomic cation channel activity"/>
    <property type="evidence" value="ECO:0007669"/>
    <property type="project" value="TreeGrafter"/>
</dbReference>
<dbReference type="PANTHER" id="PTHR46730:SF4">
    <property type="entry name" value="POLYCYSTIC KIDNEY DISEASE PROTEIN 1-LIKE 1"/>
    <property type="match status" value="1"/>
</dbReference>
<dbReference type="GO" id="GO:0005886">
    <property type="term" value="C:plasma membrane"/>
    <property type="evidence" value="ECO:0007669"/>
    <property type="project" value="TreeGrafter"/>
</dbReference>
<keyword evidence="11" id="KW-1185">Reference proteome</keyword>
<evidence type="ECO:0000256" key="4">
    <source>
        <dbReference type="ARBA" id="ARBA00022737"/>
    </source>
</evidence>
<dbReference type="GO" id="GO:0006816">
    <property type="term" value="P:calcium ion transport"/>
    <property type="evidence" value="ECO:0007669"/>
    <property type="project" value="TreeGrafter"/>
</dbReference>
<evidence type="ECO:0000256" key="7">
    <source>
        <dbReference type="ARBA" id="ARBA00023157"/>
    </source>
</evidence>
<dbReference type="InterPro" id="IPR000601">
    <property type="entry name" value="PKD_dom"/>
</dbReference>
<evidence type="ECO:0000256" key="6">
    <source>
        <dbReference type="ARBA" id="ARBA00023136"/>
    </source>
</evidence>
<comment type="caution">
    <text evidence="10">The sequence shown here is derived from an EMBL/GenBank/DDBJ whole genome shotgun (WGS) entry which is preliminary data.</text>
</comment>
<dbReference type="Gene3D" id="2.60.120.200">
    <property type="match status" value="2"/>
</dbReference>
<evidence type="ECO:0000313" key="11">
    <source>
        <dbReference type="Proteomes" id="UP000663801"/>
    </source>
</evidence>
<feature type="domain" description="PKD" evidence="9">
    <location>
        <begin position="1285"/>
        <end position="1369"/>
    </location>
</feature>
<keyword evidence="2" id="KW-0812">Transmembrane</keyword>
<reference evidence="10" key="1">
    <citation type="submission" date="2021-01" db="EMBL/GenBank/DDBJ databases">
        <title>KCTC 19127 draft genome.</title>
        <authorList>
            <person name="An D."/>
        </authorList>
    </citation>
    <scope>NUCLEOTIDE SEQUENCE</scope>
    <source>
        <strain evidence="10">KCTC 19127</strain>
    </source>
</reference>
<name>A0A938YLF8_9ACTN</name>
<keyword evidence="4" id="KW-0677">Repeat</keyword>
<dbReference type="InterPro" id="IPR035986">
    <property type="entry name" value="PKD_dom_sf"/>
</dbReference>
<dbReference type="InterPro" id="IPR013783">
    <property type="entry name" value="Ig-like_fold"/>
</dbReference>
<evidence type="ECO:0000256" key="8">
    <source>
        <dbReference type="SAM" id="SignalP"/>
    </source>
</evidence>
<dbReference type="PROSITE" id="PS50093">
    <property type="entry name" value="PKD"/>
    <property type="match status" value="4"/>
</dbReference>
<dbReference type="SUPFAM" id="SSF63825">
    <property type="entry name" value="YWTD domain"/>
    <property type="match status" value="1"/>
</dbReference>
<dbReference type="InterPro" id="IPR001791">
    <property type="entry name" value="Laminin_G"/>
</dbReference>
<dbReference type="CDD" id="cd00146">
    <property type="entry name" value="PKD"/>
    <property type="match status" value="4"/>
</dbReference>
<feature type="domain" description="PKD" evidence="9">
    <location>
        <begin position="1022"/>
        <end position="1110"/>
    </location>
</feature>
<dbReference type="PANTHER" id="PTHR46730">
    <property type="entry name" value="POLYCYSTIN-1"/>
    <property type="match status" value="1"/>
</dbReference>
<evidence type="ECO:0000256" key="5">
    <source>
        <dbReference type="ARBA" id="ARBA00022989"/>
    </source>
</evidence>
<feature type="signal peptide" evidence="8">
    <location>
        <begin position="1"/>
        <end position="26"/>
    </location>
</feature>
<evidence type="ECO:0000256" key="3">
    <source>
        <dbReference type="ARBA" id="ARBA00022729"/>
    </source>
</evidence>
<dbReference type="Pfam" id="PF13385">
    <property type="entry name" value="Laminin_G_3"/>
    <property type="match status" value="2"/>
</dbReference>
<dbReference type="Gene3D" id="2.60.40.10">
    <property type="entry name" value="Immunoglobulins"/>
    <property type="match status" value="4"/>
</dbReference>
<feature type="domain" description="PKD" evidence="9">
    <location>
        <begin position="1108"/>
        <end position="1196"/>
    </location>
</feature>
<feature type="domain" description="PKD" evidence="9">
    <location>
        <begin position="1194"/>
        <end position="1275"/>
    </location>
</feature>
<keyword evidence="6" id="KW-0472">Membrane</keyword>
<dbReference type="SMART" id="SM00560">
    <property type="entry name" value="LamGL"/>
    <property type="match status" value="1"/>
</dbReference>
<dbReference type="Pfam" id="PF18911">
    <property type="entry name" value="PKD_4"/>
    <property type="match status" value="4"/>
</dbReference>
<dbReference type="InterPro" id="IPR022409">
    <property type="entry name" value="PKD/Chitinase_dom"/>
</dbReference>
<dbReference type="SMART" id="SM00089">
    <property type="entry name" value="PKD"/>
    <property type="match status" value="4"/>
</dbReference>
<comment type="subcellular location">
    <subcellularLocation>
        <location evidence="1">Membrane</location>
        <topology evidence="1">Multi-pass membrane protein</topology>
    </subcellularLocation>
</comment>
<feature type="chain" id="PRO_5037742169" evidence="8">
    <location>
        <begin position="27"/>
        <end position="1581"/>
    </location>
</feature>
<organism evidence="10 11">
    <name type="scientific">Nakamurella flavida</name>
    <dbReference type="NCBI Taxonomy" id="363630"/>
    <lineage>
        <taxon>Bacteria</taxon>
        <taxon>Bacillati</taxon>
        <taxon>Actinomycetota</taxon>
        <taxon>Actinomycetes</taxon>
        <taxon>Nakamurellales</taxon>
        <taxon>Nakamurellaceae</taxon>
        <taxon>Nakamurella</taxon>
    </lineage>
</organism>
<dbReference type="CDD" id="cd00110">
    <property type="entry name" value="LamG"/>
    <property type="match status" value="1"/>
</dbReference>
<keyword evidence="5" id="KW-1133">Transmembrane helix</keyword>
<proteinExistence type="predicted"/>
<accession>A0A938YLF8</accession>
<gene>
    <name evidence="10" type="ORF">JL107_12875</name>
</gene>
<sequence>MRRRLASLTTAVAVVAAGLVVTVAAAAPAAADVPPGLSPVLSPTADQATADALPTVQVDGVVWSQAIVGNTVFAGGKFANARPAGAAAGTNLTPRANLLAYDLTTGVLKTTFAPPALNGQVLAVAASPDGKRIYAAGEFTNVGDNTKRNRVAAFDATTGALITTFNVNIGSRVKAIVATNDTVYVGGQFTSANGVTRTRLAAYAAANGALTAWAPVADNTVNALVLSPDKTKVYVGGAFASINGSPAYGLAAVDATTGDLLPFATGSKVQNSGANAAITSLSSDGTSLYGTGYVYGPGGNLEGTFQSDLATGSMNWVEDCHGDTYSAWASPSAVYTVSHAHYCGNIGGFFQSDPWSTNQRFALAFSKNATGTVGNDPYGYFNWAGNASPSLINWFPDFKTGTATGQNQAGWTVTGNDKYVVVGGEFPQVNGVGQQGIVRFATKPPAPGKSGPVLTGSKFTPKLVSLSQGSVRIAFQTNWDRDDMSLTYKIVRNSNTAAPIYTTTADSTYWNRPFLGYTDSNLAPGDYRYRLYVLDKDGNQVAGDTATITVPANGYSPSNYQKSVIAAAPSTYWRLGEPAGSTAAYDWVGYNDGIVGSGVSQATDGAVIGDTNLADTFDGSDSGRVTFPTIGTSPDVFTTSAWVKTTSTNGGKIIGFGNSQAGTSSSYDRHLYMQNSGQISFGVYDNGVRTVSSAKAYNDGQWHQVVSTLGPDGMALYVDGLRVGQRADVVKGNPYQGYWKVGGDNLGGWSYQPNSNNLAGSIDEVAIYPTVLTRDQVIAQYVASGRTSPVPPNPTDAYGAAVRAAQPTSYWRLDESSGSTAGDTGPDLNSGTFHGGYTLGAPGALNGYAGTAATFNGADGFVSSDAAYDNPTVYSNEIWFKTATNRGGKLIGFGNNANGSSSGYDRHIYMQDNGQLVFGTYTGQLNTITSPRSYNDNTWHQAVSTQGPDGMKLYVDGQLVGTNPQTQAQNYTGYWKVGGDNTWGSSSNYLDGTLDEVSIYPTVLSAGTVADHWSLGTTGALPNSAPTASFAATGGRLTASFDATASGDTDGTIASYAWNFGDGSTGSGATVTHPYTAAGTYTVTLTVTDDKGATAATTQTVAVTAPPANVAPVASFTTGSEGLTLSADASGSSDPDGSIASYAWDFGDGATGTGRTTSHVYGSTGTRTVTLTVTDDKGATTSTTQSVTVTAPPPNVPPTAAFTSAVAGLTVNVDGTGSTDTDGTIASYAWAFGDGGTSTDATAVHTYTAGGTYTVTLTVTDNSGASTSKAATITVVKPPPANVAPTAAFTSTVTNLGVALNGSTSTDTDGTIASYAWDFGDNTNGSGATTQHTYLAAGTYTVALTVTDNAGATNTVSKAVTVTNPATPTAYATDLFERAVVNGLGSADTGGVWTLNGTAAQFAVNGGQARLKINTAGSGPLAWLNTVSAADLKGSVDFTYDKAATGGGTYTSVAVRRVGTSDYRFKVRIQPTSVQVQLSKVVNGVETTLRTQTIAGMTWAPGDTLRLAFQAQGAGSTVLSAKAWKVGTAEPAAWQATVTDTQAELQGPGAVGVQTYLAGSATNAPVVASFDNLTIGTLPTP</sequence>
<dbReference type="EMBL" id="JAERWL010000010">
    <property type="protein sequence ID" value="MBM9477339.1"/>
    <property type="molecule type" value="Genomic_DNA"/>
</dbReference>
<dbReference type="InterPro" id="IPR013320">
    <property type="entry name" value="ConA-like_dom_sf"/>
</dbReference>
<keyword evidence="7" id="KW-1015">Disulfide bond</keyword>
<dbReference type="Proteomes" id="UP000663801">
    <property type="component" value="Unassembled WGS sequence"/>
</dbReference>
<protein>
    <submittedName>
        <fullName evidence="10">PKD domain-containing protein</fullName>
    </submittedName>
</protein>
<evidence type="ECO:0000256" key="1">
    <source>
        <dbReference type="ARBA" id="ARBA00004141"/>
    </source>
</evidence>
<dbReference type="SUPFAM" id="SSF49299">
    <property type="entry name" value="PKD domain"/>
    <property type="match status" value="4"/>
</dbReference>
<evidence type="ECO:0000259" key="9">
    <source>
        <dbReference type="PROSITE" id="PS50093"/>
    </source>
</evidence>
<dbReference type="InterPro" id="IPR006558">
    <property type="entry name" value="LamG-like"/>
</dbReference>
<dbReference type="SUPFAM" id="SSF49899">
    <property type="entry name" value="Concanavalin A-like lectins/glucanases"/>
    <property type="match status" value="2"/>
</dbReference>